<dbReference type="GeneID" id="87915655"/>
<feature type="domain" description="FAD/NAD(P)-binding" evidence="6">
    <location>
        <begin position="34"/>
        <end position="177"/>
    </location>
</feature>
<reference evidence="7" key="1">
    <citation type="submission" date="2023-11" db="EMBL/GenBank/DDBJ databases">
        <title>The genome sequences of three competitors of mushroom-forming fungi.</title>
        <authorList>
            <person name="Beijen E."/>
            <person name="Ohm R.A."/>
        </authorList>
    </citation>
    <scope>NUCLEOTIDE SEQUENCE</scope>
    <source>
        <strain evidence="7">CBS 100526</strain>
    </source>
</reference>
<sequence length="417" mass="45868">MKFTNIAAFLSTLVSFSGADPTNNVLEPAPRPDYDVIIVGGGPAGLSAASGLARVRRNVLLIDSGEYRNAPTRHVHDVIGFDGVTPAYFRWVARKQISKYGTANLVNGTVTKIQPEANNSYFTVSADYPGDNKLTFTARRVVLATGLRDLLPSTPGLVENWGKGIYWCPWCDGHEHADQQLGILGPLGKGPDSVREIISLNRDIILFVNGTDTPEQRAATEKGFPKWEQYLKLHDIKIDNRILTSIKRLSNGTVGDEDPSLPSHPEHDLFQLNFETGEPVLRAALLTNFDTAQMSNLGEETGVALYGGKLAADQSRGMVTNIPGIFAIGDANSDNVTNVPHAMYSGKRAAVYIQVELETENAEVETEREEVETEKEEVELQVVLAKRNLQDHMRALWERMNVPGDILYAGEFDQSFS</sequence>
<proteinExistence type="inferred from homology"/>
<organism evidence="7 8">
    <name type="scientific">Trichoderma aggressivum f. europaeum</name>
    <dbReference type="NCBI Taxonomy" id="173218"/>
    <lineage>
        <taxon>Eukaryota</taxon>
        <taxon>Fungi</taxon>
        <taxon>Dikarya</taxon>
        <taxon>Ascomycota</taxon>
        <taxon>Pezizomycotina</taxon>
        <taxon>Sordariomycetes</taxon>
        <taxon>Hypocreomycetidae</taxon>
        <taxon>Hypocreales</taxon>
        <taxon>Hypocreaceae</taxon>
        <taxon>Trichoderma</taxon>
    </lineage>
</organism>
<dbReference type="Pfam" id="PF07992">
    <property type="entry name" value="Pyr_redox_2"/>
    <property type="match status" value="1"/>
</dbReference>
<evidence type="ECO:0000256" key="1">
    <source>
        <dbReference type="ARBA" id="ARBA00009333"/>
    </source>
</evidence>
<evidence type="ECO:0000259" key="6">
    <source>
        <dbReference type="Pfam" id="PF07992"/>
    </source>
</evidence>
<keyword evidence="3" id="KW-0560">Oxidoreductase</keyword>
<accession>A0AAE1JFX6</accession>
<evidence type="ECO:0000256" key="2">
    <source>
        <dbReference type="ARBA" id="ARBA00022630"/>
    </source>
</evidence>
<feature type="chain" id="PRO_5041989676" description="FAD/NAD(P)-binding domain-containing protein" evidence="5">
    <location>
        <begin position="20"/>
        <end position="417"/>
    </location>
</feature>
<dbReference type="RefSeq" id="XP_062759195.1">
    <property type="nucleotide sequence ID" value="XM_062895750.1"/>
</dbReference>
<evidence type="ECO:0000256" key="3">
    <source>
        <dbReference type="ARBA" id="ARBA00023002"/>
    </source>
</evidence>
<dbReference type="InterPro" id="IPR023753">
    <property type="entry name" value="FAD/NAD-binding_dom"/>
</dbReference>
<dbReference type="GO" id="GO:0016491">
    <property type="term" value="F:oxidoreductase activity"/>
    <property type="evidence" value="ECO:0007669"/>
    <property type="project" value="UniProtKB-KW"/>
</dbReference>
<dbReference type="GO" id="GO:0097237">
    <property type="term" value="P:cellular response to toxic substance"/>
    <property type="evidence" value="ECO:0007669"/>
    <property type="project" value="UniProtKB-ARBA"/>
</dbReference>
<keyword evidence="2" id="KW-0285">Flavoprotein</keyword>
<comment type="similarity">
    <text evidence="1">Belongs to the class-II pyridine nucleotide-disulfide oxidoreductase family.</text>
</comment>
<dbReference type="PRINTS" id="PR00368">
    <property type="entry name" value="FADPNR"/>
</dbReference>
<evidence type="ECO:0000256" key="4">
    <source>
        <dbReference type="SAM" id="Coils"/>
    </source>
</evidence>
<feature type="coiled-coil region" evidence="4">
    <location>
        <begin position="354"/>
        <end position="395"/>
    </location>
</feature>
<dbReference type="Gene3D" id="3.50.50.60">
    <property type="entry name" value="FAD/NAD(P)-binding domain"/>
    <property type="match status" value="2"/>
</dbReference>
<dbReference type="SUPFAM" id="SSF51905">
    <property type="entry name" value="FAD/NAD(P)-binding domain"/>
    <property type="match status" value="1"/>
</dbReference>
<dbReference type="InterPro" id="IPR050097">
    <property type="entry name" value="Ferredoxin-NADP_redctase_2"/>
</dbReference>
<evidence type="ECO:0000256" key="5">
    <source>
        <dbReference type="SAM" id="SignalP"/>
    </source>
</evidence>
<keyword evidence="8" id="KW-1185">Reference proteome</keyword>
<protein>
    <recommendedName>
        <fullName evidence="6">FAD/NAD(P)-binding domain-containing protein</fullName>
    </recommendedName>
</protein>
<comment type="caution">
    <text evidence="7">The sequence shown here is derived from an EMBL/GenBank/DDBJ whole genome shotgun (WGS) entry which is preliminary data.</text>
</comment>
<dbReference type="EMBL" id="JAWRVG010000004">
    <property type="protein sequence ID" value="KAK4082766.1"/>
    <property type="molecule type" value="Genomic_DNA"/>
</dbReference>
<feature type="signal peptide" evidence="5">
    <location>
        <begin position="1"/>
        <end position="19"/>
    </location>
</feature>
<evidence type="ECO:0000313" key="7">
    <source>
        <dbReference type="EMBL" id="KAK4082766.1"/>
    </source>
</evidence>
<dbReference type="PRINTS" id="PR00469">
    <property type="entry name" value="PNDRDTASEII"/>
</dbReference>
<dbReference type="Proteomes" id="UP001273209">
    <property type="component" value="Unassembled WGS sequence"/>
</dbReference>
<name>A0AAE1JFX6_9HYPO</name>
<dbReference type="AlphaFoldDB" id="A0AAE1JFX6"/>
<gene>
    <name evidence="7" type="ORF">Triagg1_1656</name>
</gene>
<keyword evidence="5" id="KW-0732">Signal</keyword>
<keyword evidence="4" id="KW-0175">Coiled coil</keyword>
<evidence type="ECO:0000313" key="8">
    <source>
        <dbReference type="Proteomes" id="UP001273209"/>
    </source>
</evidence>
<dbReference type="InterPro" id="IPR036188">
    <property type="entry name" value="FAD/NAD-bd_sf"/>
</dbReference>
<dbReference type="PANTHER" id="PTHR48105">
    <property type="entry name" value="THIOREDOXIN REDUCTASE 1-RELATED-RELATED"/>
    <property type="match status" value="1"/>
</dbReference>